<sequence>MSSSSFNHVNFTPAAGTPPNVEAAIRSSSSFTILAPPKSDIYAQPVPPVTHDYNAPAVFRRIPKTSFVSAQLTIAGAWQHQFDQGGFLFTLPTKDNPNPDAVSGAVHASHPAWIKAGIETNDGFPCVSIVARAHGGWCDWSLLPLFDAPVSANTVTSATLAFERYHNALKIFLVRGHGADASRSLIRKVPWVFLDNVPELGQDVLVGVYAAQPDPENESSGKSFEVTFSGFQIHTTEYGA</sequence>
<accession>F0XUI7</accession>
<dbReference type="AlphaFoldDB" id="F0XUI7"/>
<keyword evidence="2" id="KW-1185">Reference proteome</keyword>
<dbReference type="RefSeq" id="XP_014168371.1">
    <property type="nucleotide sequence ID" value="XM_014312896.1"/>
</dbReference>
<evidence type="ECO:0000313" key="2">
    <source>
        <dbReference type="Proteomes" id="UP000007796"/>
    </source>
</evidence>
<proteinExistence type="predicted"/>
<dbReference type="Proteomes" id="UP000007796">
    <property type="component" value="Unassembled WGS sequence"/>
</dbReference>
<dbReference type="STRING" id="655863.F0XUI7"/>
<name>F0XUI7_GROCL</name>
<dbReference type="HOGENOM" id="CLU_077442_2_1_1"/>
<dbReference type="GeneID" id="25977985"/>
<dbReference type="EMBL" id="GL630006">
    <property type="protein sequence ID" value="EFW98888.1"/>
    <property type="molecule type" value="Genomic_DNA"/>
</dbReference>
<dbReference type="InterPro" id="IPR009784">
    <property type="entry name" value="DUF1349"/>
</dbReference>
<reference evidence="1 2" key="1">
    <citation type="journal article" date="2011" name="Proc. Natl. Acad. Sci. U.S.A.">
        <title>Genome and transcriptome analyses of the mountain pine beetle-fungal symbiont Grosmannia clavigera, a lodgepole pine pathogen.</title>
        <authorList>
            <person name="DiGuistini S."/>
            <person name="Wang Y."/>
            <person name="Liao N.Y."/>
            <person name="Taylor G."/>
            <person name="Tanguay P."/>
            <person name="Feau N."/>
            <person name="Henrissat B."/>
            <person name="Chan S.K."/>
            <person name="Hesse-Orce U."/>
            <person name="Alamouti S.M."/>
            <person name="Tsui C.K.M."/>
            <person name="Docking R.T."/>
            <person name="Levasseur A."/>
            <person name="Haridas S."/>
            <person name="Robertson G."/>
            <person name="Birol I."/>
            <person name="Holt R.A."/>
            <person name="Marra M.A."/>
            <person name="Hamelin R.C."/>
            <person name="Hirst M."/>
            <person name="Jones S.J.M."/>
            <person name="Bohlmann J."/>
            <person name="Breuil C."/>
        </authorList>
    </citation>
    <scope>NUCLEOTIDE SEQUENCE [LARGE SCALE GENOMIC DNA]</scope>
    <source>
        <strain evidence="2">kw1407 / UAMH 11150</strain>
    </source>
</reference>
<dbReference type="PANTHER" id="PTHR35332:SF2">
    <property type="entry name" value="REGULATION OF ENOLASE PROTEIN 1"/>
    <property type="match status" value="1"/>
</dbReference>
<organism evidence="2">
    <name type="scientific">Grosmannia clavigera (strain kw1407 / UAMH 11150)</name>
    <name type="common">Blue stain fungus</name>
    <name type="synonym">Graphiocladiella clavigera</name>
    <dbReference type="NCBI Taxonomy" id="655863"/>
    <lineage>
        <taxon>Eukaryota</taxon>
        <taxon>Fungi</taxon>
        <taxon>Dikarya</taxon>
        <taxon>Ascomycota</taxon>
        <taxon>Pezizomycotina</taxon>
        <taxon>Sordariomycetes</taxon>
        <taxon>Sordariomycetidae</taxon>
        <taxon>Ophiostomatales</taxon>
        <taxon>Ophiostomataceae</taxon>
        <taxon>Leptographium</taxon>
    </lineage>
</organism>
<evidence type="ECO:0000313" key="1">
    <source>
        <dbReference type="EMBL" id="EFW98888.1"/>
    </source>
</evidence>
<dbReference type="Gene3D" id="2.60.120.200">
    <property type="match status" value="1"/>
</dbReference>
<dbReference type="PANTHER" id="PTHR35332">
    <property type="entry name" value="REGULATION OF ENOLASE PROTEIN 1"/>
    <property type="match status" value="1"/>
</dbReference>
<dbReference type="eggNOG" id="ENOG502R8HB">
    <property type="taxonomic scope" value="Eukaryota"/>
</dbReference>
<gene>
    <name evidence="1" type="ORF">CMQ_4740</name>
</gene>
<dbReference type="InParanoid" id="F0XUI7"/>
<dbReference type="Pfam" id="PF07081">
    <property type="entry name" value="DUF1349"/>
    <property type="match status" value="1"/>
</dbReference>
<dbReference type="OrthoDB" id="42525at2759"/>
<protein>
    <submittedName>
        <fullName evidence="1">Uncharacterized protein</fullName>
    </submittedName>
</protein>